<dbReference type="PROSITE" id="PS50929">
    <property type="entry name" value="ABC_TM1F"/>
    <property type="match status" value="1"/>
</dbReference>
<dbReference type="GO" id="GO:0005524">
    <property type="term" value="F:ATP binding"/>
    <property type="evidence" value="ECO:0007669"/>
    <property type="project" value="UniProtKB-KW"/>
</dbReference>
<feature type="transmembrane region" description="Helical" evidence="9">
    <location>
        <begin position="64"/>
        <end position="91"/>
    </location>
</feature>
<keyword evidence="3" id="KW-1003">Cell membrane</keyword>
<dbReference type="OrthoDB" id="1240423at2"/>
<gene>
    <name evidence="12" type="ORF">EDC14_104126</name>
</gene>
<dbReference type="InterPro" id="IPR003593">
    <property type="entry name" value="AAA+_ATPase"/>
</dbReference>
<dbReference type="SUPFAM" id="SSF52540">
    <property type="entry name" value="P-loop containing nucleoside triphosphate hydrolases"/>
    <property type="match status" value="1"/>
</dbReference>
<dbReference type="FunFam" id="3.40.50.300:FF:000221">
    <property type="entry name" value="Multidrug ABC transporter ATP-binding protein"/>
    <property type="match status" value="1"/>
</dbReference>
<evidence type="ECO:0000313" key="12">
    <source>
        <dbReference type="EMBL" id="TCL58633.1"/>
    </source>
</evidence>
<dbReference type="PROSITE" id="PS50893">
    <property type="entry name" value="ABC_TRANSPORTER_2"/>
    <property type="match status" value="1"/>
</dbReference>
<sequence>MDWVLIKTFKRLYPYFRPYRWLFWTGFVFMVIQNSLMYVIPWGVGYIWDHVLPVLGKRPGGFRLLAVWCGLLLLAGILRAVFVFLMIYQFWSTGTKVVRDLRNQLYHKLQTLPFRFYNAARTGDLMSRLTLDIELIRNFFAFNLEHRFQIIMYFSIVTVLLLLTDWQLALLCLGITALIVPVLLNFSGKMRTAVMERQVQAGILNARVQENVTGIRVVKAFAMEAAEILKFQRENRAMLAKNLRVTGLQAQLFPFLFLCNSLGAAAVLWYGGTRVMAGQMSLGQLVSFVFYLGMLGWPLMLLAPNTNQLRQAEGAVRRLSELFEQTAEIASPEDGGIILPQLQGRLELEGISFGYGAPDSGEWSPILKDLHLTVLPGEKAAIIGLTGSGKTTLVNLIPRFYDPQAGTIRVDGVELKQLNLEWWRRQIGLVLQETFLFSATIYDNIAFGRPEATLAEVREAARAARIDDFIAGLPEGYQTVVGERGVGLSGGQRQRVAIARAILLDPKLLILDDSTSSVDVETEREIQASLGQLMSGRTTIIITQRLTTAQLADRVIILDRGGIRAQGSHEDLLNQDPLYQDLYRIQSLAEDLPQESA</sequence>
<feature type="transmembrane region" description="Helical" evidence="9">
    <location>
        <begin position="282"/>
        <end position="303"/>
    </location>
</feature>
<dbReference type="InterPro" id="IPR017871">
    <property type="entry name" value="ABC_transporter-like_CS"/>
</dbReference>
<dbReference type="InterPro" id="IPR003439">
    <property type="entry name" value="ABC_transporter-like_ATP-bd"/>
</dbReference>
<dbReference type="EMBL" id="SLUN01000041">
    <property type="protein sequence ID" value="TCL58633.1"/>
    <property type="molecule type" value="Genomic_DNA"/>
</dbReference>
<feature type="transmembrane region" description="Helical" evidence="9">
    <location>
        <begin position="168"/>
        <end position="187"/>
    </location>
</feature>
<evidence type="ECO:0000256" key="5">
    <source>
        <dbReference type="ARBA" id="ARBA00022741"/>
    </source>
</evidence>
<dbReference type="GO" id="GO:0005886">
    <property type="term" value="C:plasma membrane"/>
    <property type="evidence" value="ECO:0007669"/>
    <property type="project" value="UniProtKB-SubCell"/>
</dbReference>
<proteinExistence type="predicted"/>
<dbReference type="PANTHER" id="PTHR43394">
    <property type="entry name" value="ATP-DEPENDENT PERMEASE MDL1, MITOCHONDRIAL"/>
    <property type="match status" value="1"/>
</dbReference>
<keyword evidence="4 9" id="KW-0812">Transmembrane</keyword>
<evidence type="ECO:0000313" key="13">
    <source>
        <dbReference type="Proteomes" id="UP000295008"/>
    </source>
</evidence>
<dbReference type="PANTHER" id="PTHR43394:SF1">
    <property type="entry name" value="ATP-BINDING CASSETTE SUB-FAMILY B MEMBER 10, MITOCHONDRIAL"/>
    <property type="match status" value="1"/>
</dbReference>
<evidence type="ECO:0000256" key="2">
    <source>
        <dbReference type="ARBA" id="ARBA00022448"/>
    </source>
</evidence>
<dbReference type="CDD" id="cd18542">
    <property type="entry name" value="ABC_6TM_YknU_like"/>
    <property type="match status" value="1"/>
</dbReference>
<dbReference type="InterPro" id="IPR011527">
    <property type="entry name" value="ABC1_TM_dom"/>
</dbReference>
<feature type="transmembrane region" description="Helical" evidence="9">
    <location>
        <begin position="252"/>
        <end position="270"/>
    </location>
</feature>
<dbReference type="SUPFAM" id="SSF90123">
    <property type="entry name" value="ABC transporter transmembrane region"/>
    <property type="match status" value="1"/>
</dbReference>
<keyword evidence="13" id="KW-1185">Reference proteome</keyword>
<keyword evidence="6 12" id="KW-0067">ATP-binding</keyword>
<evidence type="ECO:0000256" key="3">
    <source>
        <dbReference type="ARBA" id="ARBA00022475"/>
    </source>
</evidence>
<accession>A0A4R1R022</accession>
<dbReference type="SMART" id="SM00382">
    <property type="entry name" value="AAA"/>
    <property type="match status" value="1"/>
</dbReference>
<feature type="domain" description="ABC transmembrane type-1" evidence="11">
    <location>
        <begin position="24"/>
        <end position="311"/>
    </location>
</feature>
<comment type="subcellular location">
    <subcellularLocation>
        <location evidence="1">Cell membrane</location>
        <topology evidence="1">Multi-pass membrane protein</topology>
    </subcellularLocation>
</comment>
<feature type="domain" description="ABC transporter" evidence="10">
    <location>
        <begin position="346"/>
        <end position="585"/>
    </location>
</feature>
<evidence type="ECO:0000256" key="9">
    <source>
        <dbReference type="SAM" id="Phobius"/>
    </source>
</evidence>
<reference evidence="12 13" key="1">
    <citation type="submission" date="2019-03" db="EMBL/GenBank/DDBJ databases">
        <title>Genomic Encyclopedia of Type Strains, Phase IV (KMG-IV): sequencing the most valuable type-strain genomes for metagenomic binning, comparative biology and taxonomic classification.</title>
        <authorList>
            <person name="Goeker M."/>
        </authorList>
    </citation>
    <scope>NUCLEOTIDE SEQUENCE [LARGE SCALE GENOMIC DNA]</scope>
    <source>
        <strain evidence="12 13">LX-B</strain>
    </source>
</reference>
<dbReference type="InterPro" id="IPR039421">
    <property type="entry name" value="Type_1_exporter"/>
</dbReference>
<feature type="transmembrane region" description="Helical" evidence="9">
    <location>
        <begin position="144"/>
        <end position="162"/>
    </location>
</feature>
<evidence type="ECO:0000256" key="6">
    <source>
        <dbReference type="ARBA" id="ARBA00022840"/>
    </source>
</evidence>
<keyword evidence="5" id="KW-0547">Nucleotide-binding</keyword>
<dbReference type="Pfam" id="PF00664">
    <property type="entry name" value="ABC_membrane"/>
    <property type="match status" value="1"/>
</dbReference>
<keyword evidence="8 9" id="KW-0472">Membrane</keyword>
<feature type="transmembrane region" description="Helical" evidence="9">
    <location>
        <begin position="21"/>
        <end position="44"/>
    </location>
</feature>
<protein>
    <submittedName>
        <fullName evidence="12">ATP-binding cassette subfamily B protein</fullName>
    </submittedName>
</protein>
<evidence type="ECO:0000256" key="7">
    <source>
        <dbReference type="ARBA" id="ARBA00022989"/>
    </source>
</evidence>
<comment type="caution">
    <text evidence="12">The sequence shown here is derived from an EMBL/GenBank/DDBJ whole genome shotgun (WGS) entry which is preliminary data.</text>
</comment>
<evidence type="ECO:0000256" key="4">
    <source>
        <dbReference type="ARBA" id="ARBA00022692"/>
    </source>
</evidence>
<dbReference type="AlphaFoldDB" id="A0A4R1R022"/>
<evidence type="ECO:0000259" key="11">
    <source>
        <dbReference type="PROSITE" id="PS50929"/>
    </source>
</evidence>
<dbReference type="GO" id="GO:0015421">
    <property type="term" value="F:ABC-type oligopeptide transporter activity"/>
    <property type="evidence" value="ECO:0007669"/>
    <property type="project" value="TreeGrafter"/>
</dbReference>
<organism evidence="12 13">
    <name type="scientific">Hydrogenispora ethanolica</name>
    <dbReference type="NCBI Taxonomy" id="1082276"/>
    <lineage>
        <taxon>Bacteria</taxon>
        <taxon>Bacillati</taxon>
        <taxon>Bacillota</taxon>
        <taxon>Hydrogenispora</taxon>
    </lineage>
</organism>
<dbReference type="InterPro" id="IPR027417">
    <property type="entry name" value="P-loop_NTPase"/>
</dbReference>
<keyword evidence="7 9" id="KW-1133">Transmembrane helix</keyword>
<evidence type="ECO:0000259" key="10">
    <source>
        <dbReference type="PROSITE" id="PS50893"/>
    </source>
</evidence>
<dbReference type="PROSITE" id="PS00211">
    <property type="entry name" value="ABC_TRANSPORTER_1"/>
    <property type="match status" value="1"/>
</dbReference>
<dbReference type="Proteomes" id="UP000295008">
    <property type="component" value="Unassembled WGS sequence"/>
</dbReference>
<dbReference type="Gene3D" id="3.40.50.300">
    <property type="entry name" value="P-loop containing nucleotide triphosphate hydrolases"/>
    <property type="match status" value="1"/>
</dbReference>
<dbReference type="Pfam" id="PF00005">
    <property type="entry name" value="ABC_tran"/>
    <property type="match status" value="1"/>
</dbReference>
<evidence type="ECO:0000256" key="8">
    <source>
        <dbReference type="ARBA" id="ARBA00023136"/>
    </source>
</evidence>
<dbReference type="InterPro" id="IPR036640">
    <property type="entry name" value="ABC1_TM_sf"/>
</dbReference>
<dbReference type="GO" id="GO:0016887">
    <property type="term" value="F:ATP hydrolysis activity"/>
    <property type="evidence" value="ECO:0007669"/>
    <property type="project" value="InterPro"/>
</dbReference>
<name>A0A4R1R022_HYDET</name>
<evidence type="ECO:0000256" key="1">
    <source>
        <dbReference type="ARBA" id="ARBA00004651"/>
    </source>
</evidence>
<keyword evidence="2" id="KW-0813">Transport</keyword>
<dbReference type="Gene3D" id="1.20.1560.10">
    <property type="entry name" value="ABC transporter type 1, transmembrane domain"/>
    <property type="match status" value="1"/>
</dbReference>